<keyword evidence="1" id="KW-0472">Membrane</keyword>
<feature type="transmembrane region" description="Helical" evidence="1">
    <location>
        <begin position="195"/>
        <end position="216"/>
    </location>
</feature>
<gene>
    <name evidence="2" type="ORF">SAMN06296020_11826</name>
</gene>
<comment type="caution">
    <text evidence="2">The sequence shown here is derived from an EMBL/GenBank/DDBJ whole genome shotgun (WGS) entry which is preliminary data.</text>
</comment>
<dbReference type="RefSeq" id="WP_283410592.1">
    <property type="nucleotide sequence ID" value="NZ_FXUF01000018.1"/>
</dbReference>
<dbReference type="EMBL" id="FXUF01000018">
    <property type="protein sequence ID" value="SMP69215.1"/>
    <property type="molecule type" value="Genomic_DNA"/>
</dbReference>
<feature type="transmembrane region" description="Helical" evidence="1">
    <location>
        <begin position="152"/>
        <end position="175"/>
    </location>
</feature>
<feature type="transmembrane region" description="Helical" evidence="1">
    <location>
        <begin position="39"/>
        <end position="66"/>
    </location>
</feature>
<dbReference type="PANTHER" id="PTHR37814:SF1">
    <property type="entry name" value="MEMBRANE PROTEIN"/>
    <property type="match status" value="1"/>
</dbReference>
<evidence type="ECO:0000313" key="3">
    <source>
        <dbReference type="Proteomes" id="UP001158066"/>
    </source>
</evidence>
<dbReference type="AlphaFoldDB" id="A0AA46AKE8"/>
<evidence type="ECO:0000256" key="1">
    <source>
        <dbReference type="SAM" id="Phobius"/>
    </source>
</evidence>
<feature type="transmembrane region" description="Helical" evidence="1">
    <location>
        <begin position="274"/>
        <end position="298"/>
    </location>
</feature>
<feature type="transmembrane region" description="Helical" evidence="1">
    <location>
        <begin position="123"/>
        <end position="145"/>
    </location>
</feature>
<keyword evidence="1" id="KW-1133">Transmembrane helix</keyword>
<keyword evidence="3" id="KW-1185">Reference proteome</keyword>
<dbReference type="PANTHER" id="PTHR37814">
    <property type="entry name" value="CONSERVED MEMBRANE PROTEIN"/>
    <property type="match status" value="1"/>
</dbReference>
<feature type="transmembrane region" description="Helical" evidence="1">
    <location>
        <begin position="236"/>
        <end position="254"/>
    </location>
</feature>
<proteinExistence type="predicted"/>
<feature type="transmembrane region" description="Helical" evidence="1">
    <location>
        <begin position="354"/>
        <end position="373"/>
    </location>
</feature>
<feature type="transmembrane region" description="Helical" evidence="1">
    <location>
        <begin position="331"/>
        <end position="348"/>
    </location>
</feature>
<organism evidence="2 3">
    <name type="scientific">Anoxynatronum buryatiense</name>
    <dbReference type="NCBI Taxonomy" id="489973"/>
    <lineage>
        <taxon>Bacteria</taxon>
        <taxon>Bacillati</taxon>
        <taxon>Bacillota</taxon>
        <taxon>Clostridia</taxon>
        <taxon>Eubacteriales</taxon>
        <taxon>Clostridiaceae</taxon>
        <taxon>Anoxynatronum</taxon>
    </lineage>
</organism>
<feature type="transmembrane region" description="Helical" evidence="1">
    <location>
        <begin position="87"/>
        <end position="111"/>
    </location>
</feature>
<protein>
    <submittedName>
        <fullName evidence="2">Uncharacterized membrane protein YkvI</fullName>
    </submittedName>
</protein>
<keyword evidence="1" id="KW-0812">Transmembrane</keyword>
<name>A0AA46AKE8_9CLOT</name>
<reference evidence="2" key="1">
    <citation type="submission" date="2017-05" db="EMBL/GenBank/DDBJ databases">
        <authorList>
            <person name="Varghese N."/>
            <person name="Submissions S."/>
        </authorList>
    </citation>
    <scope>NUCLEOTIDE SEQUENCE</scope>
    <source>
        <strain evidence="2">Su22</strain>
    </source>
</reference>
<evidence type="ECO:0000313" key="2">
    <source>
        <dbReference type="EMBL" id="SMP69215.1"/>
    </source>
</evidence>
<dbReference type="InterPro" id="IPR038728">
    <property type="entry name" value="YkvI-like"/>
</dbReference>
<accession>A0AA46AKE8</accession>
<sequence length="389" mass="41647">MNQQAAKSGVLTLVFVWFTTHFGGGFASGRQIISFFVEYGWYAALMPVVAIGLQAVVFYFAWRYAVEHRLYDYRSWALSFYRPMEGLFSSLFEVMYLLVLLTATAVAFATGGATITTVTGSPYLLNTFVIAAALLLLTIFGAGVVRKAAKYIAYLIIAGLLVIYIPNVIVSWSQIWENIGALQSGALENPGTFGGALWSAILYAAFQTCALGAYLAHSDAIKDAAEAKKAAIGGFILNYGLLALATFGILIYYHEGIAAEAVPALYIVQNGIGAAWMVPLISVLIVLGAVSTGVNFIYGMTNRIVTWLGNRDATPASPALLRKRSIASSSVYVLLTWSIAQFGLIPLVARGYGFLGYVGIVVIIIPVLLKGFLPGLFKSVPAPAPGTDA</sequence>
<dbReference type="Proteomes" id="UP001158066">
    <property type="component" value="Unassembled WGS sequence"/>
</dbReference>